<comment type="similarity">
    <text evidence="1">Belongs to the COQ10 family.</text>
</comment>
<evidence type="ECO:0000313" key="6">
    <source>
        <dbReference type="Proteomes" id="UP000606274"/>
    </source>
</evidence>
<dbReference type="InterPro" id="IPR023393">
    <property type="entry name" value="START-like_dom_sf"/>
</dbReference>
<proteinExistence type="inferred from homology"/>
<feature type="domain" description="Coenzyme Q-binding protein COQ10 START" evidence="4">
    <location>
        <begin position="84"/>
        <end position="213"/>
    </location>
</feature>
<evidence type="ECO:0000313" key="5">
    <source>
        <dbReference type="EMBL" id="KAF7697881.1"/>
    </source>
</evidence>
<dbReference type="Gene3D" id="3.30.530.20">
    <property type="match status" value="1"/>
</dbReference>
<evidence type="ECO:0000256" key="2">
    <source>
        <dbReference type="ARBA" id="ARBA00011814"/>
    </source>
</evidence>
<dbReference type="SUPFAM" id="SSF55961">
    <property type="entry name" value="Bet v1-like"/>
    <property type="match status" value="1"/>
</dbReference>
<dbReference type="OrthoDB" id="292693at2759"/>
<name>A0A8T0B1N8_SILME</name>
<protein>
    <recommendedName>
        <fullName evidence="4">Coenzyme Q-binding protein COQ10 START domain-containing protein</fullName>
    </recommendedName>
</protein>
<keyword evidence="6" id="KW-1185">Reference proteome</keyword>
<dbReference type="InterPro" id="IPR044996">
    <property type="entry name" value="COQ10-like"/>
</dbReference>
<dbReference type="PANTHER" id="PTHR12901:SF14">
    <property type="entry name" value="COENZYME Q-BINDING PROTEIN COQ10 HOMOLOG, MITOCHONDRIAL"/>
    <property type="match status" value="1"/>
</dbReference>
<dbReference type="Proteomes" id="UP000606274">
    <property type="component" value="Unassembled WGS sequence"/>
</dbReference>
<accession>A0A8T0B1N8</accession>
<dbReference type="InterPro" id="IPR005031">
    <property type="entry name" value="COQ10_START"/>
</dbReference>
<sequence>MAKKTVQLFFRVFTEISESRCSSIWRKNSVQNSIRHLSSCGVLTQRCSLVPFPVKFQSIPKRSFISLAGPILAQRIKYSENRTIGYSASQMYNIVANVDQYHQFVPWCTRSNVIKRRNGNMLAQLEIGFPPVIERYVSEVTVIPNYQVNAVCTDSSLFSHFEMLWRFTPASGNRGDCCNVEFSVSFEFKSLLHTQLAVVFFDEVVKQMVNAFENRAAKLYGCNQETTAW</sequence>
<dbReference type="EMBL" id="JABFDY010000014">
    <property type="protein sequence ID" value="KAF7697881.1"/>
    <property type="molecule type" value="Genomic_DNA"/>
</dbReference>
<dbReference type="CDD" id="cd07813">
    <property type="entry name" value="COQ10p_like"/>
    <property type="match status" value="1"/>
</dbReference>
<gene>
    <name evidence="5" type="ORF">HF521_004391</name>
</gene>
<dbReference type="GO" id="GO:0005739">
    <property type="term" value="C:mitochondrion"/>
    <property type="evidence" value="ECO:0007669"/>
    <property type="project" value="TreeGrafter"/>
</dbReference>
<organism evidence="5 6">
    <name type="scientific">Silurus meridionalis</name>
    <name type="common">Southern catfish</name>
    <name type="synonym">Silurus soldatovi meridionalis</name>
    <dbReference type="NCBI Taxonomy" id="175797"/>
    <lineage>
        <taxon>Eukaryota</taxon>
        <taxon>Metazoa</taxon>
        <taxon>Chordata</taxon>
        <taxon>Craniata</taxon>
        <taxon>Vertebrata</taxon>
        <taxon>Euteleostomi</taxon>
        <taxon>Actinopterygii</taxon>
        <taxon>Neopterygii</taxon>
        <taxon>Teleostei</taxon>
        <taxon>Ostariophysi</taxon>
        <taxon>Siluriformes</taxon>
        <taxon>Siluridae</taxon>
        <taxon>Silurus</taxon>
    </lineage>
</organism>
<dbReference type="PANTHER" id="PTHR12901">
    <property type="entry name" value="SPERM PROTEIN HOMOLOG"/>
    <property type="match status" value="1"/>
</dbReference>
<evidence type="ECO:0000256" key="1">
    <source>
        <dbReference type="ARBA" id="ARBA00006885"/>
    </source>
</evidence>
<comment type="caution">
    <text evidence="5">The sequence shown here is derived from an EMBL/GenBank/DDBJ whole genome shotgun (WGS) entry which is preliminary data.</text>
</comment>
<comment type="function">
    <text evidence="3">Required for the function of coenzyme Q in the respiratory chain. May serve as a chaperone or may be involved in the transport of Q6 from its site of synthesis to the catalytic sites of the respiratory complexes.</text>
</comment>
<dbReference type="Pfam" id="PF03364">
    <property type="entry name" value="Polyketide_cyc"/>
    <property type="match status" value="1"/>
</dbReference>
<evidence type="ECO:0000256" key="3">
    <source>
        <dbReference type="ARBA" id="ARBA00024947"/>
    </source>
</evidence>
<comment type="subunit">
    <text evidence="2">Interacts with coenzyme Q.</text>
</comment>
<dbReference type="GO" id="GO:0048039">
    <property type="term" value="F:ubiquinone binding"/>
    <property type="evidence" value="ECO:0007669"/>
    <property type="project" value="InterPro"/>
</dbReference>
<dbReference type="AlphaFoldDB" id="A0A8T0B1N8"/>
<evidence type="ECO:0000259" key="4">
    <source>
        <dbReference type="Pfam" id="PF03364"/>
    </source>
</evidence>
<dbReference type="GO" id="GO:0045333">
    <property type="term" value="P:cellular respiration"/>
    <property type="evidence" value="ECO:0007669"/>
    <property type="project" value="InterPro"/>
</dbReference>
<reference evidence="5" key="1">
    <citation type="submission" date="2020-08" db="EMBL/GenBank/DDBJ databases">
        <title>Chromosome-level assembly of Southern catfish (Silurus meridionalis) provides insights into visual adaptation to the nocturnal and benthic lifestyles.</title>
        <authorList>
            <person name="Zhang Y."/>
            <person name="Wang D."/>
            <person name="Peng Z."/>
        </authorList>
    </citation>
    <scope>NUCLEOTIDE SEQUENCE</scope>
    <source>
        <strain evidence="5">SWU-2019-XX</strain>
        <tissue evidence="5">Muscle</tissue>
    </source>
</reference>